<keyword evidence="2" id="KW-1185">Reference proteome</keyword>
<evidence type="ECO:0008006" key="3">
    <source>
        <dbReference type="Google" id="ProtNLM"/>
    </source>
</evidence>
<dbReference type="PANTHER" id="PTHR34293:SF1">
    <property type="entry name" value="HTH-TYPE TRANSCRIPTIONAL REGULATOR TRMBL2"/>
    <property type="match status" value="1"/>
</dbReference>
<comment type="caution">
    <text evidence="1">The sequence shown here is derived from an EMBL/GenBank/DDBJ whole genome shotgun (WGS) entry which is preliminary data.</text>
</comment>
<dbReference type="EMBL" id="JARAWP010000013">
    <property type="protein sequence ID" value="MDX3020871.1"/>
    <property type="molecule type" value="Genomic_DNA"/>
</dbReference>
<dbReference type="Proteomes" id="UP001272987">
    <property type="component" value="Unassembled WGS sequence"/>
</dbReference>
<proteinExistence type="predicted"/>
<accession>A0ABU4LZ94</accession>
<dbReference type="InterPro" id="IPR051797">
    <property type="entry name" value="TrmB-like"/>
</dbReference>
<gene>
    <name evidence="1" type="ORF">PV666_23690</name>
</gene>
<reference evidence="1 2" key="1">
    <citation type="journal article" date="2023" name="Microb. Genom.">
        <title>Mesoterricola silvestris gen. nov., sp. nov., Mesoterricola sediminis sp. nov., Geothrix oryzae sp. nov., Geothrix edaphica sp. nov., Geothrix rubra sp. nov., and Geothrix limicola sp. nov., six novel members of Acidobacteriota isolated from soils.</title>
        <authorList>
            <person name="Weisberg A.J."/>
            <person name="Pearce E."/>
            <person name="Kramer C.G."/>
            <person name="Chang J.H."/>
            <person name="Clarke C.R."/>
        </authorList>
    </citation>
    <scope>NUCLEOTIDE SEQUENCE [LARGE SCALE GENOMIC DNA]</scope>
    <source>
        <strain evidence="1 2">NB05-1H</strain>
    </source>
</reference>
<dbReference type="RefSeq" id="WP_143573437.1">
    <property type="nucleotide sequence ID" value="NZ_JARAWP010000013.1"/>
</dbReference>
<dbReference type="PANTHER" id="PTHR34293">
    <property type="entry name" value="HTH-TYPE TRANSCRIPTIONAL REGULATOR TRMBL2"/>
    <property type="match status" value="1"/>
</dbReference>
<evidence type="ECO:0000313" key="1">
    <source>
        <dbReference type="EMBL" id="MDX3020871.1"/>
    </source>
</evidence>
<organism evidence="1 2">
    <name type="scientific">Streptomyces acidiscabies</name>
    <dbReference type="NCBI Taxonomy" id="42234"/>
    <lineage>
        <taxon>Bacteria</taxon>
        <taxon>Bacillati</taxon>
        <taxon>Actinomycetota</taxon>
        <taxon>Actinomycetes</taxon>
        <taxon>Kitasatosporales</taxon>
        <taxon>Streptomycetaceae</taxon>
        <taxon>Streptomyces</taxon>
    </lineage>
</organism>
<evidence type="ECO:0000313" key="2">
    <source>
        <dbReference type="Proteomes" id="UP001272987"/>
    </source>
</evidence>
<protein>
    <recommendedName>
        <fullName evidence="3">HTH luxR-type domain-containing protein</fullName>
    </recommendedName>
</protein>
<name>A0ABU4LZ94_9ACTN</name>
<sequence length="324" mass="35806">MHELKNRDERGSYRLSEAALRLYGRLSAGEHDVDPGNRELVELARYGLIRPGRFKNDTYVAVPPWEAEADLLRAEWARVQQSMSRIGEIPALLGAAADAFTAAAYHTSARTRIIESREEVNAEIERAFGGARDEVITAQPGSRTETAMSVAIARDAELLERGVAMRTLYHPSSRANVYVQQYVKEITALGSQVRTLGRGFPRMILVDQRDAFFAISLPGAPEHGAVHTTDPAVVAWMRKLFTDSFWPLGDPWASLTSSSVSPVGEIELTVLGLLAEGYPLKIIGPRVGLSKSALNRLLVELKKEYGVESLFQLGVKYGEERRLS</sequence>